<evidence type="ECO:0000313" key="1">
    <source>
        <dbReference type="EMBL" id="KAF2471352.1"/>
    </source>
</evidence>
<dbReference type="Proteomes" id="UP000799755">
    <property type="component" value="Unassembled WGS sequence"/>
</dbReference>
<dbReference type="EMBL" id="MU003505">
    <property type="protein sequence ID" value="KAF2471352.1"/>
    <property type="molecule type" value="Genomic_DNA"/>
</dbReference>
<organism evidence="1 2">
    <name type="scientific">Lindgomyces ingoldianus</name>
    <dbReference type="NCBI Taxonomy" id="673940"/>
    <lineage>
        <taxon>Eukaryota</taxon>
        <taxon>Fungi</taxon>
        <taxon>Dikarya</taxon>
        <taxon>Ascomycota</taxon>
        <taxon>Pezizomycotina</taxon>
        <taxon>Dothideomycetes</taxon>
        <taxon>Pleosporomycetidae</taxon>
        <taxon>Pleosporales</taxon>
        <taxon>Lindgomycetaceae</taxon>
        <taxon>Lindgomyces</taxon>
    </lineage>
</organism>
<reference evidence="1" key="1">
    <citation type="journal article" date="2020" name="Stud. Mycol.">
        <title>101 Dothideomycetes genomes: a test case for predicting lifestyles and emergence of pathogens.</title>
        <authorList>
            <person name="Haridas S."/>
            <person name="Albert R."/>
            <person name="Binder M."/>
            <person name="Bloem J."/>
            <person name="Labutti K."/>
            <person name="Salamov A."/>
            <person name="Andreopoulos B."/>
            <person name="Baker S."/>
            <person name="Barry K."/>
            <person name="Bills G."/>
            <person name="Bluhm B."/>
            <person name="Cannon C."/>
            <person name="Castanera R."/>
            <person name="Culley D."/>
            <person name="Daum C."/>
            <person name="Ezra D."/>
            <person name="Gonzalez J."/>
            <person name="Henrissat B."/>
            <person name="Kuo A."/>
            <person name="Liang C."/>
            <person name="Lipzen A."/>
            <person name="Lutzoni F."/>
            <person name="Magnuson J."/>
            <person name="Mondo S."/>
            <person name="Nolan M."/>
            <person name="Ohm R."/>
            <person name="Pangilinan J."/>
            <person name="Park H.-J."/>
            <person name="Ramirez L."/>
            <person name="Alfaro M."/>
            <person name="Sun H."/>
            <person name="Tritt A."/>
            <person name="Yoshinaga Y."/>
            <person name="Zwiers L.-H."/>
            <person name="Turgeon B."/>
            <person name="Goodwin S."/>
            <person name="Spatafora J."/>
            <person name="Crous P."/>
            <person name="Grigoriev I."/>
        </authorList>
    </citation>
    <scope>NUCLEOTIDE SEQUENCE</scope>
    <source>
        <strain evidence="1">ATCC 200398</strain>
    </source>
</reference>
<protein>
    <submittedName>
        <fullName evidence="1">Uncharacterized protein</fullName>
    </submittedName>
</protein>
<comment type="caution">
    <text evidence="1">The sequence shown here is derived from an EMBL/GenBank/DDBJ whole genome shotgun (WGS) entry which is preliminary data.</text>
</comment>
<name>A0ACB6QZ30_9PLEO</name>
<accession>A0ACB6QZ30</accession>
<evidence type="ECO:0000313" key="2">
    <source>
        <dbReference type="Proteomes" id="UP000799755"/>
    </source>
</evidence>
<keyword evidence="2" id="KW-1185">Reference proteome</keyword>
<gene>
    <name evidence="1" type="ORF">BDR25DRAFT_393469</name>
</gene>
<proteinExistence type="predicted"/>
<sequence>MLDKLTRTGIPKKRHSLIRYLTLVRSATPPFVKGVQLLTHLRRCLWYHQDALALLPYCLPFLYSSNSSNFPTSNSLTFQSRYSRVISTSPDLIPNNIKDKSQHAAEATQLSDNDYGELVELYFEAVVQYSEIAQEEGSTIAVEFAVRSYLQYLRKTYLLIQN</sequence>